<dbReference type="InterPro" id="IPR045379">
    <property type="entry name" value="Crinkler_N"/>
</dbReference>
<proteinExistence type="predicted"/>
<feature type="domain" description="Crinkler effector protein N-terminal" evidence="4">
    <location>
        <begin position="5"/>
        <end position="103"/>
    </location>
</feature>
<name>A0A9P3HJH6_9FUNG</name>
<gene>
    <name evidence="5" type="ORF">EMPS_09927</name>
</gene>
<comment type="caution">
    <text evidence="5">The sequence shown here is derived from an EMBL/GenBank/DDBJ whole genome shotgun (WGS) entry which is preliminary data.</text>
</comment>
<evidence type="ECO:0000259" key="4">
    <source>
        <dbReference type="Pfam" id="PF20147"/>
    </source>
</evidence>
<sequence>MSSNLTLLCVVETESTPFPVEIKSSESIAVLKNKIKTEISKTLEGVDAKDLTLWRVSIKDYRDDGVPILLRLQPEKTKLTATDDVSDVFEAQPSKKTISIVVQRPVQAPIAFQKQTVFQAFPDGLPYQEPGPLLRTAGQDWTYQPHPALYDELLPTIRDHFDNFSKGLRDKSNIPLYLFLSGAGTGKSRNAQEFHHSARLCLTENDQELQNKIGHAWVFHVTLENGTSVSERELNDPIHAIGIRMLQQLLPGKDIYEVQREYVEPHPMDVLDLIAHNAGLKKELATVILVVDGLQSFMSDPKDGRDKKSAFYRSLTSIRDLAIKSVFMMVCCTATVTSPIEKALATSHSKRVVLPLASLESPRTQEGDISVPVFDEDDHIIKVLVKDCGGHGRALESLQLAITTAGEDYTIESLMRILHYRLHDLYSEAFLMTSCTAQAIARAVLTRTLLDPNKLLAGTDKLPGELAIPGLIRYEQKMGLGREGYLTAPYIWIWLMSIGNDPLLNKFRFNDGQELESKLDPRLPPGAQFWQHFEHFVATFRCLKSRVLEDNKPTSISTIHAGARLNGDIRFTNHHLHLAIASHQVPTKSASYPRIMPTVRCENVNVNIRKGDHCIINAPSAPFGDSFTGLDTKPFCNEVHQCKLVADGGKIDYFAERGKAASDNDFFMLFTVTTLPNFALPSLSGIVDGSTWEDYFGPFAGRAFIFATIGALNINSAPRKELMRMESVGSAKADIIIQERTKRPFEDIEDANKRLRGVSKRLLATFSYS</sequence>
<comment type="subcellular location">
    <subcellularLocation>
        <location evidence="1">Host cell</location>
    </subcellularLocation>
    <subcellularLocation>
        <location evidence="2">Secreted</location>
    </subcellularLocation>
</comment>
<dbReference type="Proteomes" id="UP000827284">
    <property type="component" value="Unassembled WGS sequence"/>
</dbReference>
<evidence type="ECO:0000256" key="3">
    <source>
        <dbReference type="ARBA" id="ARBA00022525"/>
    </source>
</evidence>
<keyword evidence="3" id="KW-0964">Secreted</keyword>
<dbReference type="AlphaFoldDB" id="A0A9P3HJH6"/>
<reference evidence="5" key="2">
    <citation type="journal article" date="2022" name="Microbiol. Resour. Announc.">
        <title>Whole-Genome Sequence of Entomortierella parvispora E1425, a Mucoromycotan Fungus Associated with Burkholderiaceae-Related Endosymbiotic Bacteria.</title>
        <authorList>
            <person name="Herlambang A."/>
            <person name="Guo Y."/>
            <person name="Takashima Y."/>
            <person name="Narisawa K."/>
            <person name="Ohta H."/>
            <person name="Nishizawa T."/>
        </authorList>
    </citation>
    <scope>NUCLEOTIDE SEQUENCE</scope>
    <source>
        <strain evidence="5">E1425</strain>
    </source>
</reference>
<dbReference type="Pfam" id="PF20147">
    <property type="entry name" value="Crinkler"/>
    <property type="match status" value="1"/>
</dbReference>
<evidence type="ECO:0000256" key="2">
    <source>
        <dbReference type="ARBA" id="ARBA00004613"/>
    </source>
</evidence>
<protein>
    <recommendedName>
        <fullName evidence="4">Crinkler effector protein N-terminal domain-containing protein</fullName>
    </recommendedName>
</protein>
<dbReference type="InterPro" id="IPR010994">
    <property type="entry name" value="RuvA_2-like"/>
</dbReference>
<dbReference type="Gene3D" id="1.10.150.320">
    <property type="entry name" value="Photosystem II 12 kDa extrinsic protein"/>
    <property type="match status" value="1"/>
</dbReference>
<organism evidence="5 6">
    <name type="scientific">Entomortierella parvispora</name>
    <dbReference type="NCBI Taxonomy" id="205924"/>
    <lineage>
        <taxon>Eukaryota</taxon>
        <taxon>Fungi</taxon>
        <taxon>Fungi incertae sedis</taxon>
        <taxon>Mucoromycota</taxon>
        <taxon>Mortierellomycotina</taxon>
        <taxon>Mortierellomycetes</taxon>
        <taxon>Mortierellales</taxon>
        <taxon>Mortierellaceae</taxon>
        <taxon>Entomortierella</taxon>
    </lineage>
</organism>
<evidence type="ECO:0000313" key="5">
    <source>
        <dbReference type="EMBL" id="GJJ77568.1"/>
    </source>
</evidence>
<keyword evidence="6" id="KW-1185">Reference proteome</keyword>
<accession>A0A9P3HJH6</accession>
<dbReference type="EMBL" id="BQFW01000013">
    <property type="protein sequence ID" value="GJJ77568.1"/>
    <property type="molecule type" value="Genomic_DNA"/>
</dbReference>
<evidence type="ECO:0000313" key="6">
    <source>
        <dbReference type="Proteomes" id="UP000827284"/>
    </source>
</evidence>
<reference evidence="5" key="1">
    <citation type="submission" date="2021-11" db="EMBL/GenBank/DDBJ databases">
        <authorList>
            <person name="Herlambang A."/>
            <person name="Guo Y."/>
            <person name="Takashima Y."/>
            <person name="Nishizawa T."/>
        </authorList>
    </citation>
    <scope>NUCLEOTIDE SEQUENCE</scope>
    <source>
        <strain evidence="5">E1425</strain>
    </source>
</reference>
<evidence type="ECO:0000256" key="1">
    <source>
        <dbReference type="ARBA" id="ARBA00004340"/>
    </source>
</evidence>
<dbReference type="SUPFAM" id="SSF47781">
    <property type="entry name" value="RuvA domain 2-like"/>
    <property type="match status" value="1"/>
</dbReference>
<dbReference type="GO" id="GO:0043657">
    <property type="term" value="C:host cell"/>
    <property type="evidence" value="ECO:0007669"/>
    <property type="project" value="UniProtKB-SubCell"/>
</dbReference>
<dbReference type="GO" id="GO:0005576">
    <property type="term" value="C:extracellular region"/>
    <property type="evidence" value="ECO:0007669"/>
    <property type="project" value="UniProtKB-SubCell"/>
</dbReference>
<dbReference type="OrthoDB" id="5597935at2759"/>